<dbReference type="Proteomes" id="UP000199689">
    <property type="component" value="Unassembled WGS sequence"/>
</dbReference>
<dbReference type="InterPro" id="IPR036388">
    <property type="entry name" value="WH-like_DNA-bd_sf"/>
</dbReference>
<gene>
    <name evidence="1" type="ORF">SAMN02910343_01102</name>
</gene>
<evidence type="ECO:0000313" key="1">
    <source>
        <dbReference type="EMBL" id="SDA52720.1"/>
    </source>
</evidence>
<dbReference type="STRING" id="209880.SAMN02910343_01102"/>
<dbReference type="PANTHER" id="PTHR33221">
    <property type="entry name" value="WINGED HELIX-TURN-HELIX TRANSCRIPTIONAL REGULATOR, RRF2 FAMILY"/>
    <property type="match status" value="1"/>
</dbReference>
<dbReference type="AlphaFoldDB" id="A0A1G5W3U5"/>
<dbReference type="Pfam" id="PF02082">
    <property type="entry name" value="Rrf2"/>
    <property type="match status" value="1"/>
</dbReference>
<dbReference type="SUPFAM" id="SSF46785">
    <property type="entry name" value="Winged helix' DNA-binding domain"/>
    <property type="match status" value="1"/>
</dbReference>
<keyword evidence="2" id="KW-1185">Reference proteome</keyword>
<dbReference type="InterPro" id="IPR036390">
    <property type="entry name" value="WH_DNA-bd_sf"/>
</dbReference>
<dbReference type="EMBL" id="FMXA01000013">
    <property type="protein sequence ID" value="SDA52720.1"/>
    <property type="molecule type" value="Genomic_DNA"/>
</dbReference>
<protein>
    <submittedName>
        <fullName evidence="1">Transcriptional regulator, BadM/Rrf2 family</fullName>
    </submittedName>
</protein>
<evidence type="ECO:0000313" key="2">
    <source>
        <dbReference type="Proteomes" id="UP000199689"/>
    </source>
</evidence>
<name>A0A1G5W3U5_9FIRM</name>
<dbReference type="PROSITE" id="PS51197">
    <property type="entry name" value="HTH_RRF2_2"/>
    <property type="match status" value="1"/>
</dbReference>
<proteinExistence type="predicted"/>
<dbReference type="GeneID" id="87756121"/>
<dbReference type="InterPro" id="IPR000944">
    <property type="entry name" value="Tscrpt_reg_Rrf2"/>
</dbReference>
<sequence length="140" mass="15853">MLITRETDYAIRLIRALFEAKSNRLTIKEICDSQCIPQNFVYKIAKKLSRKDIIAIKRGVSGGCVLIKDPHDFSLYDVMAAIDAVRPVSACTVPGFSCPYREKNCNFCNVHNHLEVMESHLQDTLSNFSIYDLLVTPAKQ</sequence>
<dbReference type="RefSeq" id="WP_091364633.1">
    <property type="nucleotide sequence ID" value="NZ_FMXA01000013.1"/>
</dbReference>
<dbReference type="Gene3D" id="1.10.10.10">
    <property type="entry name" value="Winged helix-like DNA-binding domain superfamily/Winged helix DNA-binding domain"/>
    <property type="match status" value="1"/>
</dbReference>
<dbReference type="NCBIfam" id="TIGR00738">
    <property type="entry name" value="rrf2_super"/>
    <property type="match status" value="1"/>
</dbReference>
<organism evidence="1 2">
    <name type="scientific">Allisonella histaminiformans</name>
    <dbReference type="NCBI Taxonomy" id="209880"/>
    <lineage>
        <taxon>Bacteria</taxon>
        <taxon>Bacillati</taxon>
        <taxon>Bacillota</taxon>
        <taxon>Negativicutes</taxon>
        <taxon>Veillonellales</taxon>
        <taxon>Veillonellaceae</taxon>
        <taxon>Allisonella</taxon>
    </lineage>
</organism>
<dbReference type="PANTHER" id="PTHR33221:SF2">
    <property type="entry name" value="TRANSCRIPTIONAL REGULATOR"/>
    <property type="match status" value="1"/>
</dbReference>
<dbReference type="GO" id="GO:0005829">
    <property type="term" value="C:cytosol"/>
    <property type="evidence" value="ECO:0007669"/>
    <property type="project" value="TreeGrafter"/>
</dbReference>
<accession>A0A1G5W3U5</accession>
<dbReference type="OrthoDB" id="9808360at2"/>
<dbReference type="GO" id="GO:0003700">
    <property type="term" value="F:DNA-binding transcription factor activity"/>
    <property type="evidence" value="ECO:0007669"/>
    <property type="project" value="TreeGrafter"/>
</dbReference>
<reference evidence="1 2" key="1">
    <citation type="submission" date="2016-10" db="EMBL/GenBank/DDBJ databases">
        <authorList>
            <person name="de Groot N.N."/>
        </authorList>
    </citation>
    <scope>NUCLEOTIDE SEQUENCE [LARGE SCALE GENOMIC DNA]</scope>
    <source>
        <strain evidence="1 2">DSM 15230</strain>
    </source>
</reference>